<dbReference type="EMBL" id="OIVN01006379">
    <property type="protein sequence ID" value="SPD31781.1"/>
    <property type="molecule type" value="Genomic_DNA"/>
</dbReference>
<protein>
    <submittedName>
        <fullName evidence="1">Uncharacterized protein</fullName>
    </submittedName>
</protein>
<name>A0A2N9J601_FAGSY</name>
<sequence length="94" mass="10871">MPISLEYGCRLLEASPVDLGLEAWVSTWRRWSLDLGLKAWVRPKWWSHAFGLRHGSQPDLCRGSPTRGCSWSHGWRPLGVDSRWWSRWVLVALG</sequence>
<gene>
    <name evidence="1" type="ORF">FSB_LOCUS59663</name>
</gene>
<organism evidence="1">
    <name type="scientific">Fagus sylvatica</name>
    <name type="common">Beechnut</name>
    <dbReference type="NCBI Taxonomy" id="28930"/>
    <lineage>
        <taxon>Eukaryota</taxon>
        <taxon>Viridiplantae</taxon>
        <taxon>Streptophyta</taxon>
        <taxon>Embryophyta</taxon>
        <taxon>Tracheophyta</taxon>
        <taxon>Spermatophyta</taxon>
        <taxon>Magnoliopsida</taxon>
        <taxon>eudicotyledons</taxon>
        <taxon>Gunneridae</taxon>
        <taxon>Pentapetalae</taxon>
        <taxon>rosids</taxon>
        <taxon>fabids</taxon>
        <taxon>Fagales</taxon>
        <taxon>Fagaceae</taxon>
        <taxon>Fagus</taxon>
    </lineage>
</organism>
<evidence type="ECO:0000313" key="1">
    <source>
        <dbReference type="EMBL" id="SPD31781.1"/>
    </source>
</evidence>
<reference evidence="1" key="1">
    <citation type="submission" date="2018-02" db="EMBL/GenBank/DDBJ databases">
        <authorList>
            <person name="Cohen D.B."/>
            <person name="Kent A.D."/>
        </authorList>
    </citation>
    <scope>NUCLEOTIDE SEQUENCE</scope>
</reference>
<accession>A0A2N9J601</accession>
<dbReference type="AlphaFoldDB" id="A0A2N9J601"/>
<proteinExistence type="predicted"/>